<accession>A0ACC2C634</accession>
<dbReference type="Proteomes" id="UP001162992">
    <property type="component" value="Chromosome 11"/>
</dbReference>
<sequence>MENVKKGPSMCNVCQAINNNHLNDYTVTLHLVVREIHPASECPTTTQGIILPVKSIVYFYSDFLQNVFYSSPIGMNKKNSPLPHTIKSDACVGLIHRQGRNN</sequence>
<keyword evidence="2" id="KW-1185">Reference proteome</keyword>
<proteinExistence type="predicted"/>
<protein>
    <submittedName>
        <fullName evidence="1">Uncharacterized protein</fullName>
    </submittedName>
</protein>
<evidence type="ECO:0000313" key="2">
    <source>
        <dbReference type="Proteomes" id="UP001162992"/>
    </source>
</evidence>
<organism evidence="1 2">
    <name type="scientific">Diphasiastrum complanatum</name>
    <name type="common">Issler's clubmoss</name>
    <name type="synonym">Lycopodium complanatum</name>
    <dbReference type="NCBI Taxonomy" id="34168"/>
    <lineage>
        <taxon>Eukaryota</taxon>
        <taxon>Viridiplantae</taxon>
        <taxon>Streptophyta</taxon>
        <taxon>Embryophyta</taxon>
        <taxon>Tracheophyta</taxon>
        <taxon>Lycopodiopsida</taxon>
        <taxon>Lycopodiales</taxon>
        <taxon>Lycopodiaceae</taxon>
        <taxon>Lycopodioideae</taxon>
        <taxon>Diphasiastrum</taxon>
    </lineage>
</organism>
<comment type="caution">
    <text evidence="1">The sequence shown here is derived from an EMBL/GenBank/DDBJ whole genome shotgun (WGS) entry which is preliminary data.</text>
</comment>
<name>A0ACC2C634_DIPCM</name>
<dbReference type="EMBL" id="CM055102">
    <property type="protein sequence ID" value="KAJ7537508.1"/>
    <property type="molecule type" value="Genomic_DNA"/>
</dbReference>
<evidence type="ECO:0000313" key="1">
    <source>
        <dbReference type="EMBL" id="KAJ7537508.1"/>
    </source>
</evidence>
<reference evidence="2" key="1">
    <citation type="journal article" date="2024" name="Proc. Natl. Acad. Sci. U.S.A.">
        <title>Extraordinary preservation of gene collinearity over three hundred million years revealed in homosporous lycophytes.</title>
        <authorList>
            <person name="Li C."/>
            <person name="Wickell D."/>
            <person name="Kuo L.Y."/>
            <person name="Chen X."/>
            <person name="Nie B."/>
            <person name="Liao X."/>
            <person name="Peng D."/>
            <person name="Ji J."/>
            <person name="Jenkins J."/>
            <person name="Williams M."/>
            <person name="Shu S."/>
            <person name="Plott C."/>
            <person name="Barry K."/>
            <person name="Rajasekar S."/>
            <person name="Grimwood J."/>
            <person name="Han X."/>
            <person name="Sun S."/>
            <person name="Hou Z."/>
            <person name="He W."/>
            <person name="Dai G."/>
            <person name="Sun C."/>
            <person name="Schmutz J."/>
            <person name="Leebens-Mack J.H."/>
            <person name="Li F.W."/>
            <person name="Wang L."/>
        </authorList>
    </citation>
    <scope>NUCLEOTIDE SEQUENCE [LARGE SCALE GENOMIC DNA]</scope>
    <source>
        <strain evidence="2">cv. PW_Plant_1</strain>
    </source>
</reference>
<gene>
    <name evidence="1" type="ORF">O6H91_11G008700</name>
</gene>